<gene>
    <name evidence="4" type="ORF">SAMN02745148_01767</name>
</gene>
<sequence>MSLTVNHLSCLMGGRLILENIDGLVARPGEITALIGPNGAGKSTLLKGIAGLEHVAAGSRITLDGQALGNSALAPRAEHLYYLPQQLGSSSALNVFEAILLARRTRRKESGRQGLYRVRDMLRALELEEMAERPLATLSGGERQRVALAQAMVREPRALLLDEPTSALDLHHQLQVLDWLSRRAQETSTIVVMAIHDLSLAARFAAHLWVLKEGHGVACGSPGDVLTPARLREVYAIEAHVEWPENEPPRITPLTATRRLGI</sequence>
<keyword evidence="1" id="KW-0547">Nucleotide-binding</keyword>
<evidence type="ECO:0000256" key="1">
    <source>
        <dbReference type="ARBA" id="ARBA00022741"/>
    </source>
</evidence>
<dbReference type="OrthoDB" id="6461291at2"/>
<evidence type="ECO:0000313" key="5">
    <source>
        <dbReference type="Proteomes" id="UP000184346"/>
    </source>
</evidence>
<dbReference type="CDD" id="cd03214">
    <property type="entry name" value="ABC_Iron-Siderophores_B12_Hemin"/>
    <property type="match status" value="1"/>
</dbReference>
<dbReference type="SUPFAM" id="SSF52540">
    <property type="entry name" value="P-loop containing nucleoside triphosphate hydrolases"/>
    <property type="match status" value="1"/>
</dbReference>
<dbReference type="EMBL" id="FQUJ01000006">
    <property type="protein sequence ID" value="SHF06741.1"/>
    <property type="molecule type" value="Genomic_DNA"/>
</dbReference>
<dbReference type="PROSITE" id="PS50893">
    <property type="entry name" value="ABC_TRANSPORTER_2"/>
    <property type="match status" value="1"/>
</dbReference>
<dbReference type="SMART" id="SM00382">
    <property type="entry name" value="AAA"/>
    <property type="match status" value="1"/>
</dbReference>
<feature type="domain" description="ABC transporter" evidence="3">
    <location>
        <begin position="3"/>
        <end position="238"/>
    </location>
</feature>
<reference evidence="4 5" key="1">
    <citation type="submission" date="2016-11" db="EMBL/GenBank/DDBJ databases">
        <authorList>
            <person name="Jaros S."/>
            <person name="Januszkiewicz K."/>
            <person name="Wedrychowicz H."/>
        </authorList>
    </citation>
    <scope>NUCLEOTIDE SEQUENCE [LARGE SCALE GENOMIC DNA]</scope>
    <source>
        <strain evidence="4 5">DSM 19980</strain>
    </source>
</reference>
<keyword evidence="5" id="KW-1185">Reference proteome</keyword>
<dbReference type="InterPro" id="IPR003593">
    <property type="entry name" value="AAA+_ATPase"/>
</dbReference>
<dbReference type="PROSITE" id="PS00211">
    <property type="entry name" value="ABC_TRANSPORTER_1"/>
    <property type="match status" value="1"/>
</dbReference>
<dbReference type="Pfam" id="PF00005">
    <property type="entry name" value="ABC_tran"/>
    <property type="match status" value="1"/>
</dbReference>
<protein>
    <submittedName>
        <fullName evidence="4">Iron complex transport system ATP-binding protein</fullName>
    </submittedName>
</protein>
<dbReference type="InterPro" id="IPR027417">
    <property type="entry name" value="P-loop_NTPase"/>
</dbReference>
<keyword evidence="2 4" id="KW-0067">ATP-binding</keyword>
<organism evidence="4 5">
    <name type="scientific">Modicisalibacter ilicicola DSM 19980</name>
    <dbReference type="NCBI Taxonomy" id="1121942"/>
    <lineage>
        <taxon>Bacteria</taxon>
        <taxon>Pseudomonadati</taxon>
        <taxon>Pseudomonadota</taxon>
        <taxon>Gammaproteobacteria</taxon>
        <taxon>Oceanospirillales</taxon>
        <taxon>Halomonadaceae</taxon>
        <taxon>Modicisalibacter</taxon>
    </lineage>
</organism>
<dbReference type="Proteomes" id="UP000184346">
    <property type="component" value="Unassembled WGS sequence"/>
</dbReference>
<dbReference type="GO" id="GO:0005524">
    <property type="term" value="F:ATP binding"/>
    <property type="evidence" value="ECO:0007669"/>
    <property type="project" value="UniProtKB-KW"/>
</dbReference>
<dbReference type="RefSeq" id="WP_072821845.1">
    <property type="nucleotide sequence ID" value="NZ_FQUJ01000006.1"/>
</dbReference>
<dbReference type="PANTHER" id="PTHR42794">
    <property type="entry name" value="HEMIN IMPORT ATP-BINDING PROTEIN HMUV"/>
    <property type="match status" value="1"/>
</dbReference>
<evidence type="ECO:0000259" key="3">
    <source>
        <dbReference type="PROSITE" id="PS50893"/>
    </source>
</evidence>
<name>A0A1M4YLW5_9GAMM</name>
<evidence type="ECO:0000256" key="2">
    <source>
        <dbReference type="ARBA" id="ARBA00022840"/>
    </source>
</evidence>
<dbReference type="InterPro" id="IPR017871">
    <property type="entry name" value="ABC_transporter-like_CS"/>
</dbReference>
<dbReference type="AlphaFoldDB" id="A0A1M4YLW5"/>
<evidence type="ECO:0000313" key="4">
    <source>
        <dbReference type="EMBL" id="SHF06741.1"/>
    </source>
</evidence>
<dbReference type="PANTHER" id="PTHR42794:SF2">
    <property type="entry name" value="ABC TRANSPORTER ATP-BINDING PROTEIN"/>
    <property type="match status" value="1"/>
</dbReference>
<dbReference type="STRING" id="1121942.SAMN02745148_01767"/>
<dbReference type="GO" id="GO:0016887">
    <property type="term" value="F:ATP hydrolysis activity"/>
    <property type="evidence" value="ECO:0007669"/>
    <property type="project" value="InterPro"/>
</dbReference>
<accession>A0A1M4YLW5</accession>
<proteinExistence type="predicted"/>
<dbReference type="InterPro" id="IPR003439">
    <property type="entry name" value="ABC_transporter-like_ATP-bd"/>
</dbReference>
<dbReference type="Gene3D" id="3.40.50.300">
    <property type="entry name" value="P-loop containing nucleotide triphosphate hydrolases"/>
    <property type="match status" value="1"/>
</dbReference>